<evidence type="ECO:0000313" key="1">
    <source>
        <dbReference type="EMBL" id="KAH3721084.1"/>
    </source>
</evidence>
<gene>
    <name evidence="1" type="ORF">DPMN_063999</name>
</gene>
<protein>
    <submittedName>
        <fullName evidence="1">Uncharacterized protein</fullName>
    </submittedName>
</protein>
<organism evidence="1 2">
    <name type="scientific">Dreissena polymorpha</name>
    <name type="common">Zebra mussel</name>
    <name type="synonym">Mytilus polymorpha</name>
    <dbReference type="NCBI Taxonomy" id="45954"/>
    <lineage>
        <taxon>Eukaryota</taxon>
        <taxon>Metazoa</taxon>
        <taxon>Spiralia</taxon>
        <taxon>Lophotrochozoa</taxon>
        <taxon>Mollusca</taxon>
        <taxon>Bivalvia</taxon>
        <taxon>Autobranchia</taxon>
        <taxon>Heteroconchia</taxon>
        <taxon>Euheterodonta</taxon>
        <taxon>Imparidentia</taxon>
        <taxon>Neoheterodontei</taxon>
        <taxon>Myida</taxon>
        <taxon>Dreissenoidea</taxon>
        <taxon>Dreissenidae</taxon>
        <taxon>Dreissena</taxon>
    </lineage>
</organism>
<keyword evidence="2" id="KW-1185">Reference proteome</keyword>
<dbReference type="AlphaFoldDB" id="A0A9D4HKP5"/>
<evidence type="ECO:0000313" key="2">
    <source>
        <dbReference type="Proteomes" id="UP000828390"/>
    </source>
</evidence>
<comment type="caution">
    <text evidence="1">The sequence shown here is derived from an EMBL/GenBank/DDBJ whole genome shotgun (WGS) entry which is preliminary data.</text>
</comment>
<dbReference type="EMBL" id="JAIWYP010000013">
    <property type="protein sequence ID" value="KAH3721084.1"/>
    <property type="molecule type" value="Genomic_DNA"/>
</dbReference>
<feature type="non-terminal residue" evidence="1">
    <location>
        <position position="1"/>
    </location>
</feature>
<sequence>MSNLQTVHNGVGAPNRKLNQFGDYEDVTNMSVDDWDYRWSLNQTKFHMPKVHP</sequence>
<reference evidence="1" key="2">
    <citation type="submission" date="2020-11" db="EMBL/GenBank/DDBJ databases">
        <authorList>
            <person name="McCartney M.A."/>
            <person name="Auch B."/>
            <person name="Kono T."/>
            <person name="Mallez S."/>
            <person name="Becker A."/>
            <person name="Gohl D.M."/>
            <person name="Silverstein K.A.T."/>
            <person name="Koren S."/>
            <person name="Bechman K.B."/>
            <person name="Herman A."/>
            <person name="Abrahante J.E."/>
            <person name="Garbe J."/>
        </authorList>
    </citation>
    <scope>NUCLEOTIDE SEQUENCE</scope>
    <source>
        <strain evidence="1">Duluth1</strain>
        <tissue evidence="1">Whole animal</tissue>
    </source>
</reference>
<proteinExistence type="predicted"/>
<name>A0A9D4HKP5_DREPO</name>
<reference evidence="1" key="1">
    <citation type="journal article" date="2019" name="bioRxiv">
        <title>The Genome of the Zebra Mussel, Dreissena polymorpha: A Resource for Invasive Species Research.</title>
        <authorList>
            <person name="McCartney M.A."/>
            <person name="Auch B."/>
            <person name="Kono T."/>
            <person name="Mallez S."/>
            <person name="Zhang Y."/>
            <person name="Obille A."/>
            <person name="Becker A."/>
            <person name="Abrahante J.E."/>
            <person name="Garbe J."/>
            <person name="Badalamenti J.P."/>
            <person name="Herman A."/>
            <person name="Mangelson H."/>
            <person name="Liachko I."/>
            <person name="Sullivan S."/>
            <person name="Sone E.D."/>
            <person name="Koren S."/>
            <person name="Silverstein K.A.T."/>
            <person name="Beckman K.B."/>
            <person name="Gohl D.M."/>
        </authorList>
    </citation>
    <scope>NUCLEOTIDE SEQUENCE</scope>
    <source>
        <strain evidence="1">Duluth1</strain>
        <tissue evidence="1">Whole animal</tissue>
    </source>
</reference>
<accession>A0A9D4HKP5</accession>
<dbReference type="Proteomes" id="UP000828390">
    <property type="component" value="Unassembled WGS sequence"/>
</dbReference>